<keyword evidence="2" id="KW-1185">Reference proteome</keyword>
<accession>A0A2W2ABI7</accession>
<name>A0A2W2ABI7_9BACT</name>
<organism evidence="1 2">
    <name type="scientific">Taibaiella soli</name>
    <dbReference type="NCBI Taxonomy" id="1649169"/>
    <lineage>
        <taxon>Bacteria</taxon>
        <taxon>Pseudomonadati</taxon>
        <taxon>Bacteroidota</taxon>
        <taxon>Chitinophagia</taxon>
        <taxon>Chitinophagales</taxon>
        <taxon>Chitinophagaceae</taxon>
        <taxon>Taibaiella</taxon>
    </lineage>
</organism>
<evidence type="ECO:0000313" key="1">
    <source>
        <dbReference type="EMBL" id="PZF70982.1"/>
    </source>
</evidence>
<dbReference type="RefSeq" id="WP_111000716.1">
    <property type="nucleotide sequence ID" value="NZ_QKTW01000027.1"/>
</dbReference>
<protein>
    <recommendedName>
        <fullName evidence="3">Tandem-95 repeat protein</fullName>
    </recommendedName>
</protein>
<dbReference type="OrthoDB" id="9805017at2"/>
<comment type="caution">
    <text evidence="1">The sequence shown here is derived from an EMBL/GenBank/DDBJ whole genome shotgun (WGS) entry which is preliminary data.</text>
</comment>
<dbReference type="Proteomes" id="UP000248745">
    <property type="component" value="Unassembled WGS sequence"/>
</dbReference>
<evidence type="ECO:0000313" key="2">
    <source>
        <dbReference type="Proteomes" id="UP000248745"/>
    </source>
</evidence>
<proteinExistence type="predicted"/>
<dbReference type="AlphaFoldDB" id="A0A2W2ABI7"/>
<dbReference type="Gene3D" id="2.60.40.3440">
    <property type="match status" value="1"/>
</dbReference>
<sequence length="1173" mass="120168">MKIALRNEVFADDVFTRKSGEERRASRRNGMRRFVCGTTLLLLGAFGSLKSQAQTCNIADTLNTANHAGVTANSGFSGLGAGVANQNNIIGATSSATTLASIVLGSAFVEVKKDAPTVKYPAGTYAGFNVTNTTLLGLLNNLTLTTYSNGVVQESVSGSAIVVSLGLTGGSNNYNVGFKTTKDFDDVRITLGGVLSSVDVYYAFVEKFCAGPALNCNTLTTVTTPQFPVTTDASQIGILGSGSVNSPYNIIDGDPSSYATISTTVGLATGGSIAIKDGVTTYPTGTFVAFDLSCSSLLGVNLLNNITITTYAAGVQQDVLTGAALLTVNPALLSASNGRSVVGFRAAHSFDEVKITVSNTLSLAYTVNIYGMMVENFCAGNALACNTLTAAVNPDLPLYVDGVNTGINNIATVGGSISNAQNAIDNDPNNYATVSLTTGVASVANFAVADAMNTYPANSFAGFDVETNTQLLTAGVLSNATIYLYNNGTLVQTGSGNALVIGATTTLLTGGTTRQIVGIVANVPYNEVKISFNQVVNADLGNIKIYSAILEKTCAPTIMCSTSYYLNNPAFPTVIDATHTGVSGVLTADASVADAWNVVSASTTDYARIANNATVLANASIAVLDPITTYPKGTFAGFVIKPGTTPAVLANLLNAITVSTYNNGTLQESATGASLINLTVLATLIGTPSTGSYNVGFYTTKPFDEITISVGSLLNAGLLNNSYVDVYGAFIDTRSSVAGTGTLNCMLVNPDVNTGIINRIIAGNVSTNDIIPGATYGTPAAPTTAPAGSNATLTVNADGSYTFTADKIGVYTYDVPYCMSGMSTGCATEPLTITVVDPTVNTNPPIVNTDLATTNTGVPVTISELTNDGVGNAGGTLGTPTITVQPSNGTAAVNASGQIVYTPNASFAGNDTITYQVCESPSGLCGTAKVYITVNGTNAAVSATDDYVFTSGVNAATGNVLSNDISTAGNPLTATTQNITLASGTFVLNANGTYSFTPVAGFIGTVDIPYQANDAATGTFAKATLHVVVNNVPDLSPTISFLPAIANGITNLNVLLTVYEENGVNTNGLITVRILKDPKYTLAFNSAATTAAGRAVSNSAWTFDAVSNSFFYILTTSNTLNGYGSLSAGFTATFNPNASAGSTIISTVIADGSGGETDSSDNEDDDTLVYHIQ</sequence>
<gene>
    <name evidence="1" type="ORF">DN068_19950</name>
</gene>
<evidence type="ECO:0008006" key="3">
    <source>
        <dbReference type="Google" id="ProtNLM"/>
    </source>
</evidence>
<dbReference type="EMBL" id="QKTW01000027">
    <property type="protein sequence ID" value="PZF70982.1"/>
    <property type="molecule type" value="Genomic_DNA"/>
</dbReference>
<reference evidence="1 2" key="1">
    <citation type="submission" date="2018-06" db="EMBL/GenBank/DDBJ databases">
        <title>Mucibacter soli gen. nov., sp. nov., a new member of the family Chitinophagaceae producing mucin.</title>
        <authorList>
            <person name="Kim M.-K."/>
            <person name="Park S."/>
            <person name="Kim T.-S."/>
            <person name="Joung Y."/>
            <person name="Han J.-H."/>
            <person name="Kim S.B."/>
        </authorList>
    </citation>
    <scope>NUCLEOTIDE SEQUENCE [LARGE SCALE GENOMIC DNA]</scope>
    <source>
        <strain evidence="1 2">R1-15</strain>
    </source>
</reference>
<dbReference type="Pfam" id="PF17963">
    <property type="entry name" value="Big_9"/>
    <property type="match status" value="2"/>
</dbReference>